<feature type="transmembrane region" description="Helical" evidence="3">
    <location>
        <begin position="23"/>
        <end position="44"/>
    </location>
</feature>
<dbReference type="Gene3D" id="3.40.50.720">
    <property type="entry name" value="NAD(P)-binding Rossmann-like Domain"/>
    <property type="match status" value="2"/>
</dbReference>
<dbReference type="Proteomes" id="UP000183447">
    <property type="component" value="Unassembled WGS sequence"/>
</dbReference>
<dbReference type="InterPro" id="IPR003869">
    <property type="entry name" value="Polysac_CapD-like"/>
</dbReference>
<evidence type="ECO:0000313" key="5">
    <source>
        <dbReference type="EMBL" id="SFZ86048.1"/>
    </source>
</evidence>
<feature type="transmembrane region" description="Helical" evidence="3">
    <location>
        <begin position="88"/>
        <end position="111"/>
    </location>
</feature>
<protein>
    <submittedName>
        <fullName evidence="5">NDP-sugar epimerase, includes UDP-GlcNAc-inverting 4,6-dehydratase FlaA1 and capsular polysaccharide biosynthesis protein EpsC</fullName>
    </submittedName>
</protein>
<dbReference type="PANTHER" id="PTHR43318">
    <property type="entry name" value="UDP-N-ACETYLGLUCOSAMINE 4,6-DEHYDRATASE"/>
    <property type="match status" value="1"/>
</dbReference>
<evidence type="ECO:0000256" key="1">
    <source>
        <dbReference type="ARBA" id="ARBA00007430"/>
    </source>
</evidence>
<keyword evidence="3" id="KW-0812">Transmembrane</keyword>
<evidence type="ECO:0000256" key="2">
    <source>
        <dbReference type="SAM" id="MobiDB-lite"/>
    </source>
</evidence>
<proteinExistence type="inferred from homology"/>
<reference evidence="5 6" key="1">
    <citation type="submission" date="2016-11" db="EMBL/GenBank/DDBJ databases">
        <authorList>
            <person name="Jaros S."/>
            <person name="Januszkiewicz K."/>
            <person name="Wedrychowicz H."/>
        </authorList>
    </citation>
    <scope>NUCLEOTIDE SEQUENCE [LARGE SCALE GENOMIC DNA]</scope>
    <source>
        <strain evidence="5 6">ATCC 23634</strain>
    </source>
</reference>
<dbReference type="EMBL" id="FPKU01000003">
    <property type="protein sequence ID" value="SFZ86048.1"/>
    <property type="molecule type" value="Genomic_DNA"/>
</dbReference>
<feature type="region of interest" description="Disordered" evidence="2">
    <location>
        <begin position="626"/>
        <end position="646"/>
    </location>
</feature>
<accession>A0A1K2I145</accession>
<dbReference type="InterPro" id="IPR036291">
    <property type="entry name" value="NAD(P)-bd_dom_sf"/>
</dbReference>
<dbReference type="SUPFAM" id="SSF51735">
    <property type="entry name" value="NAD(P)-binding Rossmann-fold domains"/>
    <property type="match status" value="1"/>
</dbReference>
<dbReference type="InterPro" id="IPR051203">
    <property type="entry name" value="Polysaccharide_Synthase-Rel"/>
</dbReference>
<evidence type="ECO:0000259" key="4">
    <source>
        <dbReference type="Pfam" id="PF02719"/>
    </source>
</evidence>
<name>A0A1K2I145_9HYPH</name>
<evidence type="ECO:0000256" key="3">
    <source>
        <dbReference type="SAM" id="Phobius"/>
    </source>
</evidence>
<dbReference type="Pfam" id="PF13727">
    <property type="entry name" value="CoA_binding_3"/>
    <property type="match status" value="1"/>
</dbReference>
<dbReference type="InterPro" id="IPR029063">
    <property type="entry name" value="SAM-dependent_MTases_sf"/>
</dbReference>
<dbReference type="Pfam" id="PF02719">
    <property type="entry name" value="Polysacc_synt_2"/>
    <property type="match status" value="1"/>
</dbReference>
<feature type="domain" description="Polysaccharide biosynthesis protein CapD-like" evidence="4">
    <location>
        <begin position="296"/>
        <end position="586"/>
    </location>
</feature>
<sequence>MRPVAEAAVNALRNLPRGRKRSILVAADLITVSFAIWGAFALRYGDWWAPPTPEAVLIILAAPLIAIPTFAMLGLYRSVLRFLPEDAVFSIVRATTLATLIWVMLVFVFQFTNYFVVPRSVPLIFWLLCTLLVGGSRYVAKQVLWRRRGPVKGGDEPGIVIYGAGSAGAQLATAIRQQGSGRVVAFIDETAALENHDVAGIRVHPPKRLGDILARYRPAEVILSGAVIGAEDRQDLLAKLAERGIRLRTLPPINDVLSGKYLVNQIREIDIDDLLGRSSVPPDPNLIRTMVEGRTIMVTGAGGSIGSELCRLIAKWSPAKLVLFEANEFALYELARRLLVPGGVIVPVLGTITEKELVSRVLRQHGVEVVFHAAAYKHVPLVEANVLEGIRNNVLGTQVLADAAQAQGVRDFVLISSDKAVRPTNVMGATKRWAEFIVQQKAFEAQAAGTGQRFCAVRFGNVLGSNGSVVPLFKEQIAAGGPVTVTDPAMTRYFMSIHEAAELIVQAGSLSKSGDLFLLDMGQPILIRNLAENMIKLAGFSVRDETNPEGDIAISITGTRPGEKLYEELFYNPAAAATTSHPKIMRTGLSIRDRGMGEHMMRLQQALAAADEARARQVLFEVIEPGKAATPPAPTPALQHSRYSSR</sequence>
<feature type="transmembrane region" description="Helical" evidence="3">
    <location>
        <begin position="56"/>
        <end position="76"/>
    </location>
</feature>
<dbReference type="AlphaFoldDB" id="A0A1K2I145"/>
<keyword evidence="6" id="KW-1185">Reference proteome</keyword>
<dbReference type="SUPFAM" id="SSF53335">
    <property type="entry name" value="S-adenosyl-L-methionine-dependent methyltransferases"/>
    <property type="match status" value="1"/>
</dbReference>
<dbReference type="PANTHER" id="PTHR43318:SF1">
    <property type="entry name" value="POLYSACCHARIDE BIOSYNTHESIS PROTEIN EPSC-RELATED"/>
    <property type="match status" value="1"/>
</dbReference>
<evidence type="ECO:0000313" key="6">
    <source>
        <dbReference type="Proteomes" id="UP000183447"/>
    </source>
</evidence>
<gene>
    <name evidence="5" type="ORF">SAMN02983003_3222</name>
</gene>
<keyword evidence="3" id="KW-0472">Membrane</keyword>
<dbReference type="CDD" id="cd05237">
    <property type="entry name" value="UDP_invert_4-6DH_SDR_e"/>
    <property type="match status" value="1"/>
</dbReference>
<dbReference type="STRING" id="665118.SAMN02983003_3222"/>
<keyword evidence="3" id="KW-1133">Transmembrane helix</keyword>
<comment type="similarity">
    <text evidence="1">Belongs to the polysaccharide synthase family.</text>
</comment>
<dbReference type="RefSeq" id="WP_072345350.1">
    <property type="nucleotide sequence ID" value="NZ_FPKU01000003.1"/>
</dbReference>
<feature type="transmembrane region" description="Helical" evidence="3">
    <location>
        <begin position="123"/>
        <end position="140"/>
    </location>
</feature>
<organism evidence="5 6">
    <name type="scientific">Devosia enhydra</name>
    <dbReference type="NCBI Taxonomy" id="665118"/>
    <lineage>
        <taxon>Bacteria</taxon>
        <taxon>Pseudomonadati</taxon>
        <taxon>Pseudomonadota</taxon>
        <taxon>Alphaproteobacteria</taxon>
        <taxon>Hyphomicrobiales</taxon>
        <taxon>Devosiaceae</taxon>
        <taxon>Devosia</taxon>
    </lineage>
</organism>